<comment type="similarity">
    <text evidence="16">Belongs to the AAA ATPase family.</text>
</comment>
<comment type="subcellular location">
    <subcellularLocation>
        <location evidence="15">Cell membrane</location>
        <topology evidence="15">Multi-pass membrane protein</topology>
        <orientation evidence="15">Cytoplasmic side</orientation>
    </subcellularLocation>
    <subcellularLocation>
        <location evidence="1">Membrane</location>
    </subcellularLocation>
</comment>
<feature type="transmembrane region" description="Helical" evidence="15">
    <location>
        <begin position="102"/>
        <end position="122"/>
    </location>
</feature>
<feature type="region of interest" description="Disordered" evidence="17">
    <location>
        <begin position="597"/>
        <end position="634"/>
    </location>
</feature>
<keyword evidence="8 15" id="KW-0378">Hydrolase</keyword>
<dbReference type="Pfam" id="PF00004">
    <property type="entry name" value="AAA"/>
    <property type="match status" value="1"/>
</dbReference>
<feature type="compositionally biased region" description="Basic and acidic residues" evidence="17">
    <location>
        <begin position="607"/>
        <end position="620"/>
    </location>
</feature>
<dbReference type="CDD" id="cd19501">
    <property type="entry name" value="RecA-like_FtsH"/>
    <property type="match status" value="1"/>
</dbReference>
<keyword evidence="10 15" id="KW-0067">ATP-binding</keyword>
<reference evidence="19 20" key="1">
    <citation type="submission" date="2020-10" db="EMBL/GenBank/DDBJ databases">
        <title>Complete genome sequence of Paludibaculum fermentans P105T, a facultatively anaerobic acidobacterium capable of dissimilatory Fe(III) reduction.</title>
        <authorList>
            <person name="Dedysh S.N."/>
            <person name="Beletsky A.V."/>
            <person name="Kulichevskaya I.S."/>
            <person name="Mardanov A.V."/>
            <person name="Ravin N.V."/>
        </authorList>
    </citation>
    <scope>NUCLEOTIDE SEQUENCE [LARGE SCALE GENOMIC DNA]</scope>
    <source>
        <strain evidence="19 20">P105</strain>
    </source>
</reference>
<keyword evidence="3 15" id="KW-1003">Cell membrane</keyword>
<accession>A0A7S7NUK6</accession>
<feature type="active site" evidence="15">
    <location>
        <position position="417"/>
    </location>
</feature>
<dbReference type="Proteomes" id="UP000593892">
    <property type="component" value="Chromosome"/>
</dbReference>
<comment type="similarity">
    <text evidence="14 15">In the central section; belongs to the AAA ATPase family.</text>
</comment>
<dbReference type="SMART" id="SM00382">
    <property type="entry name" value="AAA"/>
    <property type="match status" value="1"/>
</dbReference>
<evidence type="ECO:0000259" key="18">
    <source>
        <dbReference type="SMART" id="SM00382"/>
    </source>
</evidence>
<dbReference type="GO" id="GO:0005886">
    <property type="term" value="C:plasma membrane"/>
    <property type="evidence" value="ECO:0007669"/>
    <property type="project" value="UniProtKB-SubCell"/>
</dbReference>
<dbReference type="RefSeq" id="WP_194451676.1">
    <property type="nucleotide sequence ID" value="NZ_CP063849.1"/>
</dbReference>
<keyword evidence="11 15" id="KW-1133">Transmembrane helix</keyword>
<dbReference type="Gene3D" id="3.30.720.210">
    <property type="match status" value="1"/>
</dbReference>
<evidence type="ECO:0000313" key="20">
    <source>
        <dbReference type="Proteomes" id="UP000593892"/>
    </source>
</evidence>
<keyword evidence="7 15" id="KW-0547">Nucleotide-binding</keyword>
<dbReference type="KEGG" id="pfer:IRI77_08680"/>
<dbReference type="InterPro" id="IPR037219">
    <property type="entry name" value="Peptidase_M41-like"/>
</dbReference>
<dbReference type="GO" id="GO:0004222">
    <property type="term" value="F:metalloendopeptidase activity"/>
    <property type="evidence" value="ECO:0007669"/>
    <property type="project" value="InterPro"/>
</dbReference>
<evidence type="ECO:0000256" key="16">
    <source>
        <dbReference type="RuleBase" id="RU003651"/>
    </source>
</evidence>
<evidence type="ECO:0000256" key="2">
    <source>
        <dbReference type="ARBA" id="ARBA00010044"/>
    </source>
</evidence>
<keyword evidence="13 15" id="KW-0472">Membrane</keyword>
<dbReference type="InterPro" id="IPR041569">
    <property type="entry name" value="AAA_lid_3"/>
</dbReference>
<keyword evidence="5 15" id="KW-0812">Transmembrane</keyword>
<comment type="subunit">
    <text evidence="15">Homohexamer.</text>
</comment>
<feature type="binding site" evidence="15">
    <location>
        <position position="492"/>
    </location>
    <ligand>
        <name>Zn(2+)</name>
        <dbReference type="ChEBI" id="CHEBI:29105"/>
        <note>catalytic</note>
    </ligand>
</feature>
<evidence type="ECO:0000256" key="5">
    <source>
        <dbReference type="ARBA" id="ARBA00022692"/>
    </source>
</evidence>
<feature type="binding site" evidence="15">
    <location>
        <begin position="194"/>
        <end position="201"/>
    </location>
    <ligand>
        <name>ATP</name>
        <dbReference type="ChEBI" id="CHEBI:30616"/>
    </ligand>
</feature>
<proteinExistence type="inferred from homology"/>
<evidence type="ECO:0000256" key="7">
    <source>
        <dbReference type="ARBA" id="ARBA00022741"/>
    </source>
</evidence>
<dbReference type="GO" id="GO:0030163">
    <property type="term" value="P:protein catabolic process"/>
    <property type="evidence" value="ECO:0007669"/>
    <property type="project" value="UniProtKB-UniRule"/>
</dbReference>
<gene>
    <name evidence="15 19" type="primary">ftsH</name>
    <name evidence="19" type="ORF">IRI77_08680</name>
</gene>
<dbReference type="InterPro" id="IPR003593">
    <property type="entry name" value="AAA+_ATPase"/>
</dbReference>
<evidence type="ECO:0000256" key="14">
    <source>
        <dbReference type="ARBA" id="ARBA00061570"/>
    </source>
</evidence>
<name>A0A7S7NUK6_PALFE</name>
<dbReference type="SUPFAM" id="SSF140990">
    <property type="entry name" value="FtsH protease domain-like"/>
    <property type="match status" value="1"/>
</dbReference>
<dbReference type="Gene3D" id="1.20.58.760">
    <property type="entry name" value="Peptidase M41"/>
    <property type="match status" value="1"/>
</dbReference>
<dbReference type="FunFam" id="1.10.8.60:FF:000001">
    <property type="entry name" value="ATP-dependent zinc metalloprotease FtsH"/>
    <property type="match status" value="1"/>
</dbReference>
<dbReference type="Gene3D" id="3.40.50.300">
    <property type="entry name" value="P-loop containing nucleotide triphosphate hydrolases"/>
    <property type="match status" value="1"/>
</dbReference>
<dbReference type="GO" id="GO:0008270">
    <property type="term" value="F:zinc ion binding"/>
    <property type="evidence" value="ECO:0007669"/>
    <property type="project" value="UniProtKB-UniRule"/>
</dbReference>
<evidence type="ECO:0000256" key="10">
    <source>
        <dbReference type="ARBA" id="ARBA00022840"/>
    </source>
</evidence>
<dbReference type="PANTHER" id="PTHR23076">
    <property type="entry name" value="METALLOPROTEASE M41 FTSH"/>
    <property type="match status" value="1"/>
</dbReference>
<evidence type="ECO:0000256" key="3">
    <source>
        <dbReference type="ARBA" id="ARBA00022475"/>
    </source>
</evidence>
<evidence type="ECO:0000256" key="4">
    <source>
        <dbReference type="ARBA" id="ARBA00022670"/>
    </source>
</evidence>
<evidence type="ECO:0000256" key="8">
    <source>
        <dbReference type="ARBA" id="ARBA00022801"/>
    </source>
</evidence>
<dbReference type="InterPro" id="IPR003960">
    <property type="entry name" value="ATPase_AAA_CS"/>
</dbReference>
<dbReference type="EMBL" id="CP063849">
    <property type="protein sequence ID" value="QOY90013.1"/>
    <property type="molecule type" value="Genomic_DNA"/>
</dbReference>
<dbReference type="GO" id="GO:0005524">
    <property type="term" value="F:ATP binding"/>
    <property type="evidence" value="ECO:0007669"/>
    <property type="project" value="UniProtKB-UniRule"/>
</dbReference>
<dbReference type="PROSITE" id="PS00674">
    <property type="entry name" value="AAA"/>
    <property type="match status" value="1"/>
</dbReference>
<evidence type="ECO:0000256" key="1">
    <source>
        <dbReference type="ARBA" id="ARBA00004370"/>
    </source>
</evidence>
<dbReference type="Pfam" id="PF01434">
    <property type="entry name" value="Peptidase_M41"/>
    <property type="match status" value="1"/>
</dbReference>
<feature type="domain" description="AAA+ ATPase" evidence="18">
    <location>
        <begin position="186"/>
        <end position="325"/>
    </location>
</feature>
<dbReference type="Pfam" id="PF17862">
    <property type="entry name" value="AAA_lid_3"/>
    <property type="match status" value="1"/>
</dbReference>
<comment type="function">
    <text evidence="15">Acts as a processive, ATP-dependent zinc metallopeptidase for both cytoplasmic and membrane proteins. Plays a role in the quality control of integral membrane proteins.</text>
</comment>
<keyword evidence="12 15" id="KW-0482">Metalloprotease</keyword>
<evidence type="ECO:0000256" key="13">
    <source>
        <dbReference type="ARBA" id="ARBA00023136"/>
    </source>
</evidence>
<protein>
    <recommendedName>
        <fullName evidence="15">ATP-dependent zinc metalloprotease FtsH</fullName>
        <ecNumber evidence="15">3.4.24.-</ecNumber>
    </recommendedName>
</protein>
<dbReference type="InterPro" id="IPR011546">
    <property type="entry name" value="Pept_M41_FtsH_extracell"/>
</dbReference>
<dbReference type="GO" id="GO:0006508">
    <property type="term" value="P:proteolysis"/>
    <property type="evidence" value="ECO:0007669"/>
    <property type="project" value="UniProtKB-KW"/>
</dbReference>
<dbReference type="InterPro" id="IPR027417">
    <property type="entry name" value="P-loop_NTPase"/>
</dbReference>
<evidence type="ECO:0000313" key="19">
    <source>
        <dbReference type="EMBL" id="QOY90013.1"/>
    </source>
</evidence>
<dbReference type="EC" id="3.4.24.-" evidence="15"/>
<dbReference type="Pfam" id="PF06480">
    <property type="entry name" value="FtsH_ext"/>
    <property type="match status" value="1"/>
</dbReference>
<evidence type="ECO:0000256" key="9">
    <source>
        <dbReference type="ARBA" id="ARBA00022833"/>
    </source>
</evidence>
<dbReference type="AlphaFoldDB" id="A0A7S7NUK6"/>
<comment type="cofactor">
    <cofactor evidence="15">
        <name>Zn(2+)</name>
        <dbReference type="ChEBI" id="CHEBI:29105"/>
    </cofactor>
    <text evidence="15">Binds 1 zinc ion per subunit.</text>
</comment>
<feature type="binding site" evidence="15">
    <location>
        <position position="416"/>
    </location>
    <ligand>
        <name>Zn(2+)</name>
        <dbReference type="ChEBI" id="CHEBI:29105"/>
        <note>catalytic</note>
    </ligand>
</feature>
<comment type="similarity">
    <text evidence="2 15">In the C-terminal section; belongs to the peptidase M41 family.</text>
</comment>
<dbReference type="GO" id="GO:0016887">
    <property type="term" value="F:ATP hydrolysis activity"/>
    <property type="evidence" value="ECO:0007669"/>
    <property type="project" value="UniProtKB-UniRule"/>
</dbReference>
<dbReference type="PANTHER" id="PTHR23076:SF97">
    <property type="entry name" value="ATP-DEPENDENT ZINC METALLOPROTEASE YME1L1"/>
    <property type="match status" value="1"/>
</dbReference>
<organism evidence="19 20">
    <name type="scientific">Paludibaculum fermentans</name>
    <dbReference type="NCBI Taxonomy" id="1473598"/>
    <lineage>
        <taxon>Bacteria</taxon>
        <taxon>Pseudomonadati</taxon>
        <taxon>Acidobacteriota</taxon>
        <taxon>Terriglobia</taxon>
        <taxon>Bryobacterales</taxon>
        <taxon>Bryobacteraceae</taxon>
        <taxon>Paludibaculum</taxon>
    </lineage>
</organism>
<dbReference type="FunFam" id="1.20.58.760:FF:000001">
    <property type="entry name" value="ATP-dependent zinc metalloprotease FtsH"/>
    <property type="match status" value="1"/>
</dbReference>
<dbReference type="Gene3D" id="1.10.8.60">
    <property type="match status" value="1"/>
</dbReference>
<dbReference type="GO" id="GO:0004176">
    <property type="term" value="F:ATP-dependent peptidase activity"/>
    <property type="evidence" value="ECO:0007669"/>
    <property type="project" value="InterPro"/>
</dbReference>
<evidence type="ECO:0000256" key="11">
    <source>
        <dbReference type="ARBA" id="ARBA00022989"/>
    </source>
</evidence>
<keyword evidence="20" id="KW-1185">Reference proteome</keyword>
<dbReference type="InterPro" id="IPR005936">
    <property type="entry name" value="FtsH"/>
</dbReference>
<dbReference type="SUPFAM" id="SSF52540">
    <property type="entry name" value="P-loop containing nucleoside triphosphate hydrolases"/>
    <property type="match status" value="1"/>
</dbReference>
<evidence type="ECO:0000256" key="17">
    <source>
        <dbReference type="SAM" id="MobiDB-lite"/>
    </source>
</evidence>
<sequence>MNSNVKTAIFWVVLVCVAILLWTVVKQNTARTVQDLSFTDFLKQVEAGRVKEVEIAGTEVRGQMDDKTPLHTVVPLGYDKVYDLLREKNVVVRIKDNSSSTWITVVINAIPFVLLLAFWVFMMRQMQSGGNKALSFGKSRARMHSSQQKKVTFKDVAGVEEAKEELQEIIEFLREPQKFQKLGGRIPKGVLLIGPPGTGKTLLARAIAGEGNVPFFSISGSDFVEMFVGVGASRVRDLFEQGKKNAPCIIFIDEIDAVGRHRGAGLGGGHDEREQTLNQLLVEMDGFESNEGVILVAATNRPDVLDPALLRPGRFDRRVVVSLPDVKGREMILKVHTKKTPLSDDVDLSVIGRGTPGFAGADLANLVNEAALLAARQNRKVVTMADFELAKDKVMMGAERRSMILTEEDKKVTAYHEAGHALVAALIKEADPLHKVSIVPRGRALGITMQLPTGDVLNRSKAQMESRLTVCMAGRLGEWRYTHQLSTGARNDIEQATELARAMVCDYGMSRLGPISFGKKDEQIFLGREIAQHRDFSEATAIKIDEAVQEMVEDADKRAHSIIEEYGWALEQIVIALLERESIDGEEVKAILAGKPGKSAIVGESPDEGHQEVLRPEVRRANPPLIDGERPQPA</sequence>
<dbReference type="InterPro" id="IPR003959">
    <property type="entry name" value="ATPase_AAA_core"/>
</dbReference>
<keyword evidence="9 15" id="KW-0862">Zinc</keyword>
<dbReference type="HAMAP" id="MF_01458">
    <property type="entry name" value="FtsH"/>
    <property type="match status" value="1"/>
</dbReference>
<evidence type="ECO:0000256" key="15">
    <source>
        <dbReference type="HAMAP-Rule" id="MF_01458"/>
    </source>
</evidence>
<feature type="binding site" evidence="15">
    <location>
        <position position="420"/>
    </location>
    <ligand>
        <name>Zn(2+)</name>
        <dbReference type="ChEBI" id="CHEBI:29105"/>
        <note>catalytic</note>
    </ligand>
</feature>
<keyword evidence="6 15" id="KW-0479">Metal-binding</keyword>
<keyword evidence="4 15" id="KW-0645">Protease</keyword>
<evidence type="ECO:0000256" key="6">
    <source>
        <dbReference type="ARBA" id="ARBA00022723"/>
    </source>
</evidence>
<dbReference type="NCBIfam" id="TIGR01241">
    <property type="entry name" value="FtsH_fam"/>
    <property type="match status" value="1"/>
</dbReference>
<feature type="transmembrane region" description="Helical" evidence="15">
    <location>
        <begin position="7"/>
        <end position="25"/>
    </location>
</feature>
<evidence type="ECO:0000256" key="12">
    <source>
        <dbReference type="ARBA" id="ARBA00023049"/>
    </source>
</evidence>
<dbReference type="FunFam" id="3.40.50.300:FF:000001">
    <property type="entry name" value="ATP-dependent zinc metalloprotease FtsH"/>
    <property type="match status" value="1"/>
</dbReference>
<dbReference type="InterPro" id="IPR000642">
    <property type="entry name" value="Peptidase_M41"/>
</dbReference>